<gene>
    <name evidence="1" type="ORF">WJU22_24885</name>
</gene>
<evidence type="ECO:0000313" key="2">
    <source>
        <dbReference type="Proteomes" id="UP001449657"/>
    </source>
</evidence>
<reference evidence="1 2" key="1">
    <citation type="submission" date="2024-03" db="EMBL/GenBank/DDBJ databases">
        <title>Chitinophaga caseinilytica sp. nov., a casein hydrolysing bacterium isolated from forest soil.</title>
        <authorList>
            <person name="Lee D.S."/>
            <person name="Han D.M."/>
            <person name="Baek J.H."/>
            <person name="Choi D.G."/>
            <person name="Jeon J.H."/>
            <person name="Jeon C.O."/>
        </authorList>
    </citation>
    <scope>NUCLEOTIDE SEQUENCE [LARGE SCALE GENOMIC DNA]</scope>
    <source>
        <strain evidence="1 2">KACC 19118</strain>
    </source>
</reference>
<organism evidence="1 2">
    <name type="scientific">Chitinophaga caseinilytica</name>
    <dbReference type="NCBI Taxonomy" id="2267521"/>
    <lineage>
        <taxon>Bacteria</taxon>
        <taxon>Pseudomonadati</taxon>
        <taxon>Bacteroidota</taxon>
        <taxon>Chitinophagia</taxon>
        <taxon>Chitinophagales</taxon>
        <taxon>Chitinophagaceae</taxon>
        <taxon>Chitinophaga</taxon>
    </lineage>
</organism>
<protein>
    <submittedName>
        <fullName evidence="1">Uncharacterized protein</fullName>
    </submittedName>
</protein>
<proteinExistence type="predicted"/>
<keyword evidence="2" id="KW-1185">Reference proteome</keyword>
<dbReference type="RefSeq" id="WP_341840875.1">
    <property type="nucleotide sequence ID" value="NZ_CP149792.1"/>
</dbReference>
<dbReference type="EMBL" id="CP150096">
    <property type="protein sequence ID" value="WZN46134.1"/>
    <property type="molecule type" value="Genomic_DNA"/>
</dbReference>
<evidence type="ECO:0000313" key="1">
    <source>
        <dbReference type="EMBL" id="WZN46134.1"/>
    </source>
</evidence>
<accession>A0ABZ2Z1I0</accession>
<dbReference type="Proteomes" id="UP001449657">
    <property type="component" value="Chromosome"/>
</dbReference>
<name>A0ABZ2Z1I0_9BACT</name>
<sequence>MRKAKKKSYPDYITFESRVVENGELMSESMITFTFRIDKDGNYKLVRIMGAG</sequence>